<feature type="compositionally biased region" description="Low complexity" evidence="5">
    <location>
        <begin position="14"/>
        <end position="68"/>
    </location>
</feature>
<feature type="region of interest" description="Disordered" evidence="5">
    <location>
        <begin position="1"/>
        <end position="74"/>
    </location>
</feature>
<feature type="compositionally biased region" description="Low complexity" evidence="5">
    <location>
        <begin position="302"/>
        <end position="313"/>
    </location>
</feature>
<evidence type="ECO:0000259" key="6">
    <source>
        <dbReference type="PROSITE" id="PS51634"/>
    </source>
</evidence>
<feature type="compositionally biased region" description="Low complexity" evidence="5">
    <location>
        <begin position="330"/>
        <end position="350"/>
    </location>
</feature>
<dbReference type="InterPro" id="IPR033467">
    <property type="entry name" value="Tesmin/TSO1-like_CXC"/>
</dbReference>
<comment type="subcellular location">
    <subcellularLocation>
        <location evidence="1">Nucleus</location>
    </subcellularLocation>
</comment>
<evidence type="ECO:0000256" key="4">
    <source>
        <dbReference type="SAM" id="Coils"/>
    </source>
</evidence>
<feature type="compositionally biased region" description="Polar residues" evidence="5">
    <location>
        <begin position="614"/>
        <end position="647"/>
    </location>
</feature>
<dbReference type="OrthoDB" id="6283463at2759"/>
<dbReference type="EMBL" id="LDAU01000222">
    <property type="protein sequence ID" value="KRW99087.1"/>
    <property type="molecule type" value="Genomic_DNA"/>
</dbReference>
<evidence type="ECO:0000256" key="2">
    <source>
        <dbReference type="ARBA" id="ARBA00007267"/>
    </source>
</evidence>
<protein>
    <recommendedName>
        <fullName evidence="6">CRC domain-containing protein</fullName>
    </recommendedName>
</protein>
<keyword evidence="3" id="KW-0539">Nucleus</keyword>
<dbReference type="SMART" id="SM01114">
    <property type="entry name" value="CXC"/>
    <property type="match status" value="2"/>
</dbReference>
<comment type="caution">
    <text evidence="7">The sequence shown here is derived from an EMBL/GenBank/DDBJ whole genome shotgun (WGS) entry which is preliminary data.</text>
</comment>
<dbReference type="Proteomes" id="UP000054937">
    <property type="component" value="Unassembled WGS sequence"/>
</dbReference>
<dbReference type="PANTHER" id="PTHR12446:SF34">
    <property type="entry name" value="PROTEIN LIN-54 HOMOLOG"/>
    <property type="match status" value="1"/>
</dbReference>
<name>A0A0V0QAC0_PSEPJ</name>
<dbReference type="GO" id="GO:0006355">
    <property type="term" value="P:regulation of DNA-templated transcription"/>
    <property type="evidence" value="ECO:0007669"/>
    <property type="project" value="TreeGrafter"/>
</dbReference>
<dbReference type="InterPro" id="IPR005172">
    <property type="entry name" value="CRC"/>
</dbReference>
<proteinExistence type="inferred from homology"/>
<evidence type="ECO:0000256" key="5">
    <source>
        <dbReference type="SAM" id="MobiDB-lite"/>
    </source>
</evidence>
<comment type="similarity">
    <text evidence="2">Belongs to the lin-54 family.</text>
</comment>
<feature type="compositionally biased region" description="Polar residues" evidence="5">
    <location>
        <begin position="1"/>
        <end position="13"/>
    </location>
</feature>
<gene>
    <name evidence="7" type="ORF">PPERSA_07340</name>
</gene>
<evidence type="ECO:0000313" key="8">
    <source>
        <dbReference type="Proteomes" id="UP000054937"/>
    </source>
</evidence>
<keyword evidence="8" id="KW-1185">Reference proteome</keyword>
<evidence type="ECO:0000256" key="1">
    <source>
        <dbReference type="ARBA" id="ARBA00004123"/>
    </source>
</evidence>
<dbReference type="Pfam" id="PF03638">
    <property type="entry name" value="TCR"/>
    <property type="match status" value="2"/>
</dbReference>
<evidence type="ECO:0000256" key="3">
    <source>
        <dbReference type="ARBA" id="ARBA00023242"/>
    </source>
</evidence>
<dbReference type="InterPro" id="IPR028307">
    <property type="entry name" value="Lin-54_fam"/>
</dbReference>
<dbReference type="InParanoid" id="A0A0V0QAC0"/>
<dbReference type="AlphaFoldDB" id="A0A0V0QAC0"/>
<keyword evidence="4" id="KW-0175">Coiled coil</keyword>
<dbReference type="GO" id="GO:0005634">
    <property type="term" value="C:nucleus"/>
    <property type="evidence" value="ECO:0007669"/>
    <property type="project" value="UniProtKB-SubCell"/>
</dbReference>
<feature type="region of interest" description="Disordered" evidence="5">
    <location>
        <begin position="218"/>
        <end position="239"/>
    </location>
</feature>
<evidence type="ECO:0000313" key="7">
    <source>
        <dbReference type="EMBL" id="KRW99087.1"/>
    </source>
</evidence>
<sequence length="803" mass="92820">MAQNLKNSLKDGNSPTVKNSSTTPSKKTSFDSTTVLNQQQQQQQQQQPQNKQGFKLSKNNSIKSSNLNGQQVNLKQNEKCEEKIEEECRISNKNQTLDSSESMGDEMKQCYFDEFSINYMQLYNNLLLSQQKQNSFYSINLNNSPQIELKKFLSGSVENMNLTSLQDSYGTQNTQRNNFKFDLLNTPLFVSKSQSLNFNPTFNNQFNFNNNDNSIKTFKNTDQNGAQSKNNNKKKQSQFQQQKLNLKRVKSEFSEENQENFQIPKLQQISSFSNQNGIQSQNNLKASGELKKAFENLQETMQQSQNNKQQNHQKCSHENHNFQQIQSENQNQNQQLTQQQNQQQNQQQTQYGVGGFPYEDKRKKVNKKTKVCNCKKTQCLKLYCDCFAVGELCGEQCKCSSCHNNNENMKIRSQTIEQILEKNPYAFNSKEDIQEKKEQNVRKGCNCRKSGCLKKYCQCYQDGVKCTEFCKCTECCNMDYQTNSNKNNNNNYQVNNGINKKVFIESESGGYESHNVNNNSNYSQENQTQMNNNQNIMQQFSQFNQGNGNFNNMFSLGNFQNTIGFNGVDKNMNGLLNLNNIQQPFQQQQQILNNQPNLYHMQSQSDESLEEQRLNNNNSSQPTSDSHNNINNKSVMGSQNQLQTSFSVEEKVKRKSSFQKIKTNKIICNNSNKFQELSASNSCNNIQQNESKSELDGEEKQIKEKEIKLQDQQQQQVNKGFINGGVELKNFQNIQNPQNIPNFQQQNHQNILNQVELLNLMNNIQNNSALNKSLNIFDLQQQQFFQNQIKNNVLINPQTEQKQ</sequence>
<feature type="coiled-coil region" evidence="4">
    <location>
        <begin position="688"/>
        <end position="715"/>
    </location>
</feature>
<reference evidence="7 8" key="1">
    <citation type="journal article" date="2015" name="Sci. Rep.">
        <title>Genome of the facultative scuticociliatosis pathogen Pseudocohnilembus persalinus provides insight into its virulence through horizontal gene transfer.</title>
        <authorList>
            <person name="Xiong J."/>
            <person name="Wang G."/>
            <person name="Cheng J."/>
            <person name="Tian M."/>
            <person name="Pan X."/>
            <person name="Warren A."/>
            <person name="Jiang C."/>
            <person name="Yuan D."/>
            <person name="Miao W."/>
        </authorList>
    </citation>
    <scope>NUCLEOTIDE SEQUENCE [LARGE SCALE GENOMIC DNA]</scope>
    <source>
        <strain evidence="7">36N120E</strain>
    </source>
</reference>
<dbReference type="PROSITE" id="PS51634">
    <property type="entry name" value="CRC"/>
    <property type="match status" value="1"/>
</dbReference>
<organism evidence="7 8">
    <name type="scientific">Pseudocohnilembus persalinus</name>
    <name type="common">Ciliate</name>
    <dbReference type="NCBI Taxonomy" id="266149"/>
    <lineage>
        <taxon>Eukaryota</taxon>
        <taxon>Sar</taxon>
        <taxon>Alveolata</taxon>
        <taxon>Ciliophora</taxon>
        <taxon>Intramacronucleata</taxon>
        <taxon>Oligohymenophorea</taxon>
        <taxon>Scuticociliatia</taxon>
        <taxon>Philasterida</taxon>
        <taxon>Pseudocohnilembidae</taxon>
        <taxon>Pseudocohnilembus</taxon>
    </lineage>
</organism>
<feature type="domain" description="CRC" evidence="6">
    <location>
        <begin position="368"/>
        <end position="480"/>
    </location>
</feature>
<feature type="region of interest" description="Disordered" evidence="5">
    <location>
        <begin position="601"/>
        <end position="649"/>
    </location>
</feature>
<accession>A0A0V0QAC0</accession>
<feature type="region of interest" description="Disordered" evidence="5">
    <location>
        <begin position="300"/>
        <end position="319"/>
    </location>
</feature>
<feature type="region of interest" description="Disordered" evidence="5">
    <location>
        <begin position="330"/>
        <end position="359"/>
    </location>
</feature>
<dbReference type="PANTHER" id="PTHR12446">
    <property type="entry name" value="TESMIN/TSO1-RELATED"/>
    <property type="match status" value="1"/>
</dbReference>